<keyword evidence="6 9" id="KW-1133">Transmembrane helix</keyword>
<evidence type="ECO:0000256" key="6">
    <source>
        <dbReference type="ARBA" id="ARBA00022989"/>
    </source>
</evidence>
<evidence type="ECO:0000256" key="7">
    <source>
        <dbReference type="ARBA" id="ARBA00023054"/>
    </source>
</evidence>
<evidence type="ECO:0000256" key="3">
    <source>
        <dbReference type="ARBA" id="ARBA00022448"/>
    </source>
</evidence>
<comment type="subcellular location">
    <subcellularLocation>
        <location evidence="1">Membrane</location>
        <topology evidence="1">Single-pass type IV membrane protein</topology>
    </subcellularLocation>
</comment>
<evidence type="ECO:0000256" key="4">
    <source>
        <dbReference type="ARBA" id="ARBA00022692"/>
    </source>
</evidence>
<dbReference type="GO" id="GO:0005783">
    <property type="term" value="C:endoplasmic reticulum"/>
    <property type="evidence" value="ECO:0007669"/>
    <property type="project" value="TreeGrafter"/>
</dbReference>
<dbReference type="EMBL" id="JARKHS020026428">
    <property type="protein sequence ID" value="KAK8766349.1"/>
    <property type="molecule type" value="Genomic_DNA"/>
</dbReference>
<keyword evidence="4 9" id="KW-0812">Transmembrane</keyword>
<evidence type="ECO:0000256" key="5">
    <source>
        <dbReference type="ARBA" id="ARBA00022927"/>
    </source>
</evidence>
<keyword evidence="11" id="KW-1185">Reference proteome</keyword>
<dbReference type="PANTHER" id="PTHR15959">
    <property type="entry name" value="SYNTAXIN-18"/>
    <property type="match status" value="1"/>
</dbReference>
<proteinExistence type="inferred from homology"/>
<organism evidence="10 11">
    <name type="scientific">Amblyomma americanum</name>
    <name type="common">Lone star tick</name>
    <dbReference type="NCBI Taxonomy" id="6943"/>
    <lineage>
        <taxon>Eukaryota</taxon>
        <taxon>Metazoa</taxon>
        <taxon>Ecdysozoa</taxon>
        <taxon>Arthropoda</taxon>
        <taxon>Chelicerata</taxon>
        <taxon>Arachnida</taxon>
        <taxon>Acari</taxon>
        <taxon>Parasitiformes</taxon>
        <taxon>Ixodida</taxon>
        <taxon>Ixodoidea</taxon>
        <taxon>Ixodidae</taxon>
        <taxon>Amblyomminae</taxon>
        <taxon>Amblyomma</taxon>
    </lineage>
</organism>
<evidence type="ECO:0000313" key="11">
    <source>
        <dbReference type="Proteomes" id="UP001321473"/>
    </source>
</evidence>
<evidence type="ECO:0000256" key="8">
    <source>
        <dbReference type="ARBA" id="ARBA00023136"/>
    </source>
</evidence>
<accession>A0AAQ4DV59</accession>
<gene>
    <name evidence="10" type="ORF">V5799_006870</name>
</gene>
<dbReference type="Proteomes" id="UP001321473">
    <property type="component" value="Unassembled WGS sequence"/>
</dbReference>
<dbReference type="GO" id="GO:0006890">
    <property type="term" value="P:retrograde vesicle-mediated transport, Golgi to endoplasmic reticulum"/>
    <property type="evidence" value="ECO:0007669"/>
    <property type="project" value="TreeGrafter"/>
</dbReference>
<keyword evidence="5" id="KW-0653">Protein transport</keyword>
<comment type="similarity">
    <text evidence="2">Belongs to the syntaxin family.</text>
</comment>
<keyword evidence="7" id="KW-0175">Coiled coil</keyword>
<name>A0AAQ4DV59_AMBAM</name>
<dbReference type="GO" id="GO:0015031">
    <property type="term" value="P:protein transport"/>
    <property type="evidence" value="ECO:0007669"/>
    <property type="project" value="UniProtKB-KW"/>
</dbReference>
<evidence type="ECO:0000313" key="10">
    <source>
        <dbReference type="EMBL" id="KAK8766349.1"/>
    </source>
</evidence>
<evidence type="ECO:0000256" key="2">
    <source>
        <dbReference type="ARBA" id="ARBA00009063"/>
    </source>
</evidence>
<sequence>MKNFLLSRRGDYVRAAAPGLLPESRCISVDLERRRTDQLVEQFVREARAAIDALSQQRNDNLRSLQACEHRRNVRILLRDYLSETCQIYAEMKAVYVKRVCDRHRWSRLGSPYRRLGPESAASSSGFVPAPLMKGLRQFHRFSSAASKMVSVGSWFQSTDESEGQRESTSLDFSLTYDECVQFEEESKVLVDRLNSPQEAVRDIETQLIDICYLQRVLTGHILEQEDDVERMATATRLASAHLAAAARVLEDNVVHRTSFGYWAAVLIFWLSLVLLFLHWLTP</sequence>
<protein>
    <submittedName>
        <fullName evidence="10">Uncharacterized protein</fullName>
    </submittedName>
</protein>
<evidence type="ECO:0000256" key="9">
    <source>
        <dbReference type="SAM" id="Phobius"/>
    </source>
</evidence>
<evidence type="ECO:0000256" key="1">
    <source>
        <dbReference type="ARBA" id="ARBA00004211"/>
    </source>
</evidence>
<feature type="transmembrane region" description="Helical" evidence="9">
    <location>
        <begin position="260"/>
        <end position="281"/>
    </location>
</feature>
<keyword evidence="8 9" id="KW-0472">Membrane</keyword>
<comment type="caution">
    <text evidence="10">The sequence shown here is derived from an EMBL/GenBank/DDBJ whole genome shotgun (WGS) entry which is preliminary data.</text>
</comment>
<dbReference type="GO" id="GO:0031201">
    <property type="term" value="C:SNARE complex"/>
    <property type="evidence" value="ECO:0007669"/>
    <property type="project" value="TreeGrafter"/>
</dbReference>
<keyword evidence="3" id="KW-0813">Transport</keyword>
<dbReference type="AlphaFoldDB" id="A0AAQ4DV59"/>
<reference evidence="10 11" key="1">
    <citation type="journal article" date="2023" name="Arcadia Sci">
        <title>De novo assembly of a long-read Amblyomma americanum tick genome.</title>
        <authorList>
            <person name="Chou S."/>
            <person name="Poskanzer K.E."/>
            <person name="Rollins M."/>
            <person name="Thuy-Boun P.S."/>
        </authorList>
    </citation>
    <scope>NUCLEOTIDE SEQUENCE [LARGE SCALE GENOMIC DNA]</scope>
    <source>
        <strain evidence="10">F_SG_1</strain>
        <tissue evidence="10">Salivary glands</tissue>
    </source>
</reference>
<dbReference type="PANTHER" id="PTHR15959:SF0">
    <property type="entry name" value="SYNTAXIN-18"/>
    <property type="match status" value="1"/>
</dbReference>